<dbReference type="AlphaFoldDB" id="A0A8J8TS08"/>
<name>A0A8J8TS08_9EURY</name>
<organism evidence="2 3">
    <name type="scientific">Natronococcus pandeyae</name>
    <dbReference type="NCBI Taxonomy" id="2055836"/>
    <lineage>
        <taxon>Archaea</taxon>
        <taxon>Methanobacteriati</taxon>
        <taxon>Methanobacteriota</taxon>
        <taxon>Stenosarchaea group</taxon>
        <taxon>Halobacteria</taxon>
        <taxon>Halobacteriales</taxon>
        <taxon>Natrialbaceae</taxon>
        <taxon>Natronococcus</taxon>
    </lineage>
</organism>
<keyword evidence="1" id="KW-1133">Transmembrane helix</keyword>
<dbReference type="OrthoDB" id="380817at2157"/>
<gene>
    <name evidence="2" type="ORF">CV102_12705</name>
</gene>
<dbReference type="EMBL" id="PHNJ01000006">
    <property type="protein sequence ID" value="TYL38062.1"/>
    <property type="molecule type" value="Genomic_DNA"/>
</dbReference>
<evidence type="ECO:0000256" key="1">
    <source>
        <dbReference type="SAM" id="Phobius"/>
    </source>
</evidence>
<comment type="caution">
    <text evidence="2">The sequence shown here is derived from an EMBL/GenBank/DDBJ whole genome shotgun (WGS) entry which is preliminary data.</text>
</comment>
<keyword evidence="1" id="KW-0472">Membrane</keyword>
<sequence>MNRRQLVAGSIVTSAGLALFLVLGLTGALRHPRAAANHTQPVEFLAIGSGLLLLTVGVFVMFFAYVELPEQNT</sequence>
<keyword evidence="3" id="KW-1185">Reference proteome</keyword>
<dbReference type="RefSeq" id="WP_148858371.1">
    <property type="nucleotide sequence ID" value="NZ_PHNJ01000006.1"/>
</dbReference>
<accession>A0A8J8TS08</accession>
<dbReference type="Proteomes" id="UP000766904">
    <property type="component" value="Unassembled WGS sequence"/>
</dbReference>
<protein>
    <submittedName>
        <fullName evidence="2">Uncharacterized protein</fullName>
    </submittedName>
</protein>
<reference evidence="2" key="1">
    <citation type="submission" date="2017-11" db="EMBL/GenBank/DDBJ databases">
        <authorList>
            <person name="Kajale S.C."/>
            <person name="Sharma A."/>
        </authorList>
    </citation>
    <scope>NUCLEOTIDE SEQUENCE</scope>
    <source>
        <strain evidence="2">LS1_42</strain>
    </source>
</reference>
<proteinExistence type="predicted"/>
<keyword evidence="1" id="KW-0812">Transmembrane</keyword>
<feature type="transmembrane region" description="Helical" evidence="1">
    <location>
        <begin position="46"/>
        <end position="66"/>
    </location>
</feature>
<evidence type="ECO:0000313" key="2">
    <source>
        <dbReference type="EMBL" id="TYL38062.1"/>
    </source>
</evidence>
<evidence type="ECO:0000313" key="3">
    <source>
        <dbReference type="Proteomes" id="UP000766904"/>
    </source>
</evidence>